<dbReference type="eggNOG" id="arCOG05449">
    <property type="taxonomic scope" value="Archaea"/>
</dbReference>
<dbReference type="HOGENOM" id="CLU_1998859_0_0_2"/>
<proteinExistence type="predicted"/>
<accession>F2L438</accession>
<dbReference type="OrthoDB" id="26896at2157"/>
<reference key="2">
    <citation type="submission" date="2011-03" db="EMBL/GenBank/DDBJ databases">
        <title>Complete genome sequence of the thermoacidophilic crenarchaeon Thermoproteus uzoniensis 768-20.</title>
        <authorList>
            <person name="Mardanov A.V."/>
            <person name="Gumerov V.M."/>
            <person name="Beletsky A.V."/>
            <person name="Prokofeva M.I."/>
            <person name="Bonch-Osmolovskaya E.A."/>
            <person name="Ravin N.V."/>
            <person name="Skryabin K.G."/>
        </authorList>
    </citation>
    <scope>NUCLEOTIDE SEQUENCE</scope>
    <source>
        <strain>768-20</strain>
    </source>
</reference>
<evidence type="ECO:0000313" key="1">
    <source>
        <dbReference type="EMBL" id="AEA12094.1"/>
    </source>
</evidence>
<dbReference type="STRING" id="999630.TUZN_0600"/>
<protein>
    <submittedName>
        <fullName evidence="1">Uncharacterized protein</fullName>
    </submittedName>
</protein>
<dbReference type="AlphaFoldDB" id="F2L438"/>
<dbReference type="RefSeq" id="WP_013679430.1">
    <property type="nucleotide sequence ID" value="NC_015315.1"/>
</dbReference>
<evidence type="ECO:0000313" key="2">
    <source>
        <dbReference type="Proteomes" id="UP000008138"/>
    </source>
</evidence>
<name>F2L438_THEU7</name>
<keyword evidence="2" id="KW-1185">Reference proteome</keyword>
<sequence length="124" mass="13404">MLAERLTRLKPLRILVTIESGDPQLNRGAAEFLARALKGPLDVEAGGLSVTLTFRWSLASKVAEMINSEGDSVLDFEVADDVVTIVTKKGLVVTIRVDVRSNGYVSEVEGTVSVDKAPFEIDES</sequence>
<dbReference type="GeneID" id="10360143"/>
<gene>
    <name evidence="1" type="ordered locus">TUZN_0600</name>
</gene>
<organism evidence="1 2">
    <name type="scientific">Thermoproteus uzoniensis (strain 768-20)</name>
    <dbReference type="NCBI Taxonomy" id="999630"/>
    <lineage>
        <taxon>Archaea</taxon>
        <taxon>Thermoproteota</taxon>
        <taxon>Thermoprotei</taxon>
        <taxon>Thermoproteales</taxon>
        <taxon>Thermoproteaceae</taxon>
        <taxon>Thermoproteus</taxon>
    </lineage>
</organism>
<dbReference type="KEGG" id="tuz:TUZN_0600"/>
<reference evidence="1 2" key="1">
    <citation type="journal article" date="2011" name="J. Bacteriol.">
        <title>Complete genome sequence of the thermoacidophilic crenarchaeon Thermoproteus uzoniensis 768-20.</title>
        <authorList>
            <person name="Mardanov A.V."/>
            <person name="Gumerov V.M."/>
            <person name="Beletsky A.V."/>
            <person name="Prokofeva M.I."/>
            <person name="Bonch-Osmolovskaya E.A."/>
            <person name="Ravin N.V."/>
            <person name="Skryabin K.G."/>
        </authorList>
    </citation>
    <scope>NUCLEOTIDE SEQUENCE [LARGE SCALE GENOMIC DNA]</scope>
    <source>
        <strain evidence="1 2">768-20</strain>
    </source>
</reference>
<dbReference type="EMBL" id="CP002590">
    <property type="protein sequence ID" value="AEA12094.1"/>
    <property type="molecule type" value="Genomic_DNA"/>
</dbReference>
<dbReference type="Proteomes" id="UP000008138">
    <property type="component" value="Chromosome"/>
</dbReference>